<dbReference type="Pfam" id="PF01103">
    <property type="entry name" value="Omp85"/>
    <property type="match status" value="1"/>
</dbReference>
<keyword evidence="2" id="KW-1134">Transmembrane beta strand</keyword>
<keyword evidence="3" id="KW-0812">Transmembrane</keyword>
<evidence type="ECO:0000256" key="2">
    <source>
        <dbReference type="ARBA" id="ARBA00022452"/>
    </source>
</evidence>
<evidence type="ECO:0000259" key="5">
    <source>
        <dbReference type="Pfam" id="PF01103"/>
    </source>
</evidence>
<feature type="domain" description="POTRA" evidence="6">
    <location>
        <begin position="74"/>
        <end position="150"/>
    </location>
</feature>
<evidence type="ECO:0000259" key="6">
    <source>
        <dbReference type="Pfam" id="PF07244"/>
    </source>
</evidence>
<evidence type="ECO:0000256" key="4">
    <source>
        <dbReference type="ARBA" id="ARBA00023136"/>
    </source>
</evidence>
<dbReference type="Gene3D" id="3.10.20.310">
    <property type="entry name" value="membrane protein fhac"/>
    <property type="match status" value="4"/>
</dbReference>
<feature type="domain" description="POTRA" evidence="6">
    <location>
        <begin position="325"/>
        <end position="380"/>
    </location>
</feature>
<organism evidence="7 8">
    <name type="scientific">Persephonella atlantica</name>
    <dbReference type="NCBI Taxonomy" id="2699429"/>
    <lineage>
        <taxon>Bacteria</taxon>
        <taxon>Pseudomonadati</taxon>
        <taxon>Aquificota</taxon>
        <taxon>Aquificia</taxon>
        <taxon>Aquificales</taxon>
        <taxon>Hydrogenothermaceae</taxon>
        <taxon>Persephonella</taxon>
    </lineage>
</organism>
<dbReference type="Proteomes" id="UP000772812">
    <property type="component" value="Unassembled WGS sequence"/>
</dbReference>
<comment type="subcellular location">
    <subcellularLocation>
        <location evidence="1">Membrane</location>
    </subcellularLocation>
</comment>
<sequence>MARIFLIFSFIFSAFYSAEGLEIITNYSLPKNNIQEVYQKTGNINLIVNLLKETGDFEEIYHKDGKLYLKRKMRVKKVFIKGNKSFWDREILAITGLLEGYPVDLRTIHNVYIRLKKFYMDNGFPFADITVESDIDKNGYVTVYLTIEEGKKAEIGNVLLYTSRKIPEKFKEEIRNISGIKRGELFRLSKITESIDRIQQFLYRKNYFDSFVNIVSFRPSKGRVDIILYVDLGMGYYIHIYGNKSFSKEKIIPLLTFKENGFNYYQLVQSTERIENFYRNKGFLDVSVIPSFEENYKKMRTDIYINIYEGDRYRVGKVSVETDFPEIRKILKQYEGKFLNRERIKKVLKRLSDRLFREGYLNTRYSIDEKVKKIKKTVDLRISFFRNRQFILSSVNITGYNFTYEEKLPRIYSPSEIISLLGRLKKKLKDDGYLDGDAFLEAQFKNLNGKTAVSINIKAKKGVRYKNGATLLYGTEHLNPVMIQKNLTTDPYYSKEDFDNELDFLYYTSLFDSINPVLKVDREKKKVNKLYALHEDKRGSFQGILGYNSQQKMKISAALTLKNLLSYGFELSGYIEKTDLGFFYKVSGGNRLLPKRTGIFISYLRSYQYHSIYDLEAYGTEVEVSRKPNRWIKQSLKLSYMNNSLRNQNFFPITEFKTLKLSFSVIDNHRKPEVNPSSGYILTGMVEREFSDVDFYKIYLTGRYYYSFLFFIFTQKLSTGYIFKKIDRLPPSERFFLGGVSSFRGFGYEKVAGENKKGGNTLLLLSSELRYPLFPRFNLYGFSFVDIGNVYESFSQMKNLKTRKSAGTGVYVPTPVGSFLFDVAFKLDRKPGESPYRLEFSINALF</sequence>
<dbReference type="Pfam" id="PF07244">
    <property type="entry name" value="POTRA"/>
    <property type="match status" value="4"/>
</dbReference>
<protein>
    <submittedName>
        <fullName evidence="7">BamA/TamA family outer membrane protein</fullName>
    </submittedName>
</protein>
<dbReference type="RefSeq" id="WP_200674254.1">
    <property type="nucleotide sequence ID" value="NZ_JAACYA010000002.1"/>
</dbReference>
<comment type="caution">
    <text evidence="7">The sequence shown here is derived from an EMBL/GenBank/DDBJ whole genome shotgun (WGS) entry which is preliminary data.</text>
</comment>
<accession>A0ABS1GIY9</accession>
<gene>
    <name evidence="7" type="ORF">GWK41_07170</name>
</gene>
<evidence type="ECO:0000256" key="3">
    <source>
        <dbReference type="ARBA" id="ARBA00022692"/>
    </source>
</evidence>
<dbReference type="PANTHER" id="PTHR12815">
    <property type="entry name" value="SORTING AND ASSEMBLY MACHINERY SAMM50 PROTEIN FAMILY MEMBER"/>
    <property type="match status" value="1"/>
</dbReference>
<dbReference type="Gene3D" id="2.40.160.50">
    <property type="entry name" value="membrane protein fhac: a member of the omp85/tpsb transporter family"/>
    <property type="match status" value="1"/>
</dbReference>
<evidence type="ECO:0000313" key="7">
    <source>
        <dbReference type="EMBL" id="MBK3332846.1"/>
    </source>
</evidence>
<keyword evidence="8" id="KW-1185">Reference proteome</keyword>
<dbReference type="PANTHER" id="PTHR12815:SF18">
    <property type="entry name" value="SORTING AND ASSEMBLY MACHINERY COMPONENT 50 HOMOLOG"/>
    <property type="match status" value="1"/>
</dbReference>
<dbReference type="InterPro" id="IPR039910">
    <property type="entry name" value="D15-like"/>
</dbReference>
<feature type="domain" description="POTRA" evidence="6">
    <location>
        <begin position="171"/>
        <end position="231"/>
    </location>
</feature>
<reference evidence="7 8" key="1">
    <citation type="journal article" date="2021" name="Syst. Appl. Microbiol.">
        <title>Persephonella atlantica sp. nov.: How to adapt to physico-chemical gradients in high temperature hydrothermal habitats.</title>
        <authorList>
            <person name="Francois D.X."/>
            <person name="Godfroy A."/>
            <person name="Mathien C."/>
            <person name="Aube J."/>
            <person name="Cathalot C."/>
            <person name="Lesongeur F."/>
            <person name="L'Haridon S."/>
            <person name="Philippon X."/>
            <person name="Roussel E.G."/>
        </authorList>
    </citation>
    <scope>NUCLEOTIDE SEQUENCE [LARGE SCALE GENOMIC DNA]</scope>
    <source>
        <strain evidence="7 8">MO1340</strain>
    </source>
</reference>
<dbReference type="InterPro" id="IPR010827">
    <property type="entry name" value="BamA/TamA_POTRA"/>
</dbReference>
<dbReference type="InterPro" id="IPR000184">
    <property type="entry name" value="Bac_surfAg_D15"/>
</dbReference>
<evidence type="ECO:0000313" key="8">
    <source>
        <dbReference type="Proteomes" id="UP000772812"/>
    </source>
</evidence>
<keyword evidence="4" id="KW-0472">Membrane</keyword>
<dbReference type="EMBL" id="JAACYA010000002">
    <property type="protein sequence ID" value="MBK3332846.1"/>
    <property type="molecule type" value="Genomic_DNA"/>
</dbReference>
<evidence type="ECO:0000256" key="1">
    <source>
        <dbReference type="ARBA" id="ARBA00004370"/>
    </source>
</evidence>
<name>A0ABS1GIY9_9AQUI</name>
<feature type="domain" description="Bacterial surface antigen (D15)" evidence="5">
    <location>
        <begin position="594"/>
        <end position="843"/>
    </location>
</feature>
<proteinExistence type="predicted"/>
<feature type="domain" description="POTRA" evidence="6">
    <location>
        <begin position="238"/>
        <end position="310"/>
    </location>
</feature>